<dbReference type="AlphaFoldDB" id="A0A1M6P4E5"/>
<sequence length="68" mass="7714">MTRARLVALFVLGLLLMNFPLLSLFSQDHLVLGVPVLYLYLYGTWGVIIGLLVWLMEGRRSPPTEENP</sequence>
<dbReference type="STRING" id="633813.SAMN04488087_0026"/>
<name>A0A1M6P4E5_9BACT</name>
<keyword evidence="1" id="KW-0472">Membrane</keyword>
<evidence type="ECO:0008006" key="4">
    <source>
        <dbReference type="Google" id="ProtNLM"/>
    </source>
</evidence>
<dbReference type="RefSeq" id="WP_072713795.1">
    <property type="nucleotide sequence ID" value="NZ_FRAU01000001.1"/>
</dbReference>
<feature type="transmembrane region" description="Helical" evidence="1">
    <location>
        <begin position="36"/>
        <end position="55"/>
    </location>
</feature>
<keyword evidence="1" id="KW-0812">Transmembrane</keyword>
<evidence type="ECO:0000313" key="3">
    <source>
        <dbReference type="Proteomes" id="UP000185812"/>
    </source>
</evidence>
<gene>
    <name evidence="2" type="ORF">SAMN04488087_0026</name>
</gene>
<keyword evidence="3" id="KW-1185">Reference proteome</keyword>
<dbReference type="EMBL" id="FRAU01000001">
    <property type="protein sequence ID" value="SHK02772.1"/>
    <property type="molecule type" value="Genomic_DNA"/>
</dbReference>
<reference evidence="3" key="1">
    <citation type="submission" date="2016-11" db="EMBL/GenBank/DDBJ databases">
        <authorList>
            <person name="Varghese N."/>
            <person name="Submissions S."/>
        </authorList>
    </citation>
    <scope>NUCLEOTIDE SEQUENCE [LARGE SCALE GENOMIC DNA]</scope>
    <source>
        <strain evidence="3">DSM 22212</strain>
    </source>
</reference>
<protein>
    <recommendedName>
        <fullName evidence="4">DUF3311 domain-containing protein</fullName>
    </recommendedName>
</protein>
<organism evidence="2 3">
    <name type="scientific">Rhodothermus profundi</name>
    <dbReference type="NCBI Taxonomy" id="633813"/>
    <lineage>
        <taxon>Bacteria</taxon>
        <taxon>Pseudomonadati</taxon>
        <taxon>Rhodothermota</taxon>
        <taxon>Rhodothermia</taxon>
        <taxon>Rhodothermales</taxon>
        <taxon>Rhodothermaceae</taxon>
        <taxon>Rhodothermus</taxon>
    </lineage>
</organism>
<proteinExistence type="predicted"/>
<evidence type="ECO:0000313" key="2">
    <source>
        <dbReference type="EMBL" id="SHK02772.1"/>
    </source>
</evidence>
<keyword evidence="1" id="KW-1133">Transmembrane helix</keyword>
<dbReference type="Proteomes" id="UP000185812">
    <property type="component" value="Unassembled WGS sequence"/>
</dbReference>
<evidence type="ECO:0000256" key="1">
    <source>
        <dbReference type="SAM" id="Phobius"/>
    </source>
</evidence>
<accession>A0A1M6P4E5</accession>